<dbReference type="InterPro" id="IPR018528">
    <property type="entry name" value="Preph_deHydtase_CS"/>
</dbReference>
<dbReference type="SUPFAM" id="SSF55021">
    <property type="entry name" value="ACT-like"/>
    <property type="match status" value="1"/>
</dbReference>
<gene>
    <name evidence="9" type="primary">pheA</name>
    <name evidence="12" type="ORF">SD28_04180</name>
</gene>
<dbReference type="FunFam" id="3.30.70.260:FF:000012">
    <property type="entry name" value="Prephenate dehydratase"/>
    <property type="match status" value="1"/>
</dbReference>
<keyword evidence="6 9" id="KW-0456">Lyase</keyword>
<evidence type="ECO:0000256" key="1">
    <source>
        <dbReference type="ARBA" id="ARBA00004741"/>
    </source>
</evidence>
<dbReference type="InterPro" id="IPR008242">
    <property type="entry name" value="Chor_mutase/pphenate_deHydtase"/>
</dbReference>
<dbReference type="CDD" id="cd13631">
    <property type="entry name" value="PBP2_Ct-PDT_like"/>
    <property type="match status" value="1"/>
</dbReference>
<dbReference type="Pfam" id="PF01842">
    <property type="entry name" value="ACT"/>
    <property type="match status" value="1"/>
</dbReference>
<dbReference type="GO" id="GO:0004664">
    <property type="term" value="F:prephenate dehydratase activity"/>
    <property type="evidence" value="ECO:0007669"/>
    <property type="project" value="UniProtKB-UniRule"/>
</dbReference>
<accession>A0A0A8E4D9</accession>
<dbReference type="InterPro" id="IPR001086">
    <property type="entry name" value="Preph_deHydtase"/>
</dbReference>
<dbReference type="PROSITE" id="PS51171">
    <property type="entry name" value="PREPHENATE_DEHYDR_3"/>
    <property type="match status" value="1"/>
</dbReference>
<dbReference type="Pfam" id="PF00800">
    <property type="entry name" value="PDT"/>
    <property type="match status" value="1"/>
</dbReference>
<evidence type="ECO:0000256" key="8">
    <source>
        <dbReference type="PIRSR" id="PIRSR001500-2"/>
    </source>
</evidence>
<dbReference type="RefSeq" id="WP_039124394.1">
    <property type="nucleotide sequence ID" value="NZ_CP010427.1"/>
</dbReference>
<dbReference type="InterPro" id="IPR045865">
    <property type="entry name" value="ACT-like_dom_sf"/>
</dbReference>
<dbReference type="STRING" id="594679.SD28_04180"/>
<evidence type="ECO:0000259" key="10">
    <source>
        <dbReference type="PROSITE" id="PS51171"/>
    </source>
</evidence>
<dbReference type="PANTHER" id="PTHR21022:SF19">
    <property type="entry name" value="PREPHENATE DEHYDRATASE-RELATED"/>
    <property type="match status" value="1"/>
</dbReference>
<dbReference type="PROSITE" id="PS51671">
    <property type="entry name" value="ACT"/>
    <property type="match status" value="1"/>
</dbReference>
<keyword evidence="5 9" id="KW-0584">Phenylalanine biosynthesis</keyword>
<evidence type="ECO:0000256" key="7">
    <source>
        <dbReference type="ARBA" id="ARBA00047848"/>
    </source>
</evidence>
<dbReference type="GO" id="GO:0005737">
    <property type="term" value="C:cytoplasm"/>
    <property type="evidence" value="ECO:0007669"/>
    <property type="project" value="TreeGrafter"/>
</dbReference>
<organism evidence="12 13">
    <name type="scientific">Allofrancisella guangzhouensis</name>
    <dbReference type="NCBI Taxonomy" id="594679"/>
    <lineage>
        <taxon>Bacteria</taxon>
        <taxon>Pseudomonadati</taxon>
        <taxon>Pseudomonadota</taxon>
        <taxon>Gammaproteobacteria</taxon>
        <taxon>Thiotrichales</taxon>
        <taxon>Francisellaceae</taxon>
        <taxon>Allofrancisella</taxon>
    </lineage>
</organism>
<evidence type="ECO:0000313" key="13">
    <source>
        <dbReference type="Proteomes" id="UP000031104"/>
    </source>
</evidence>
<dbReference type="AlphaFoldDB" id="A0A0A8E4D9"/>
<dbReference type="SUPFAM" id="SSF53850">
    <property type="entry name" value="Periplasmic binding protein-like II"/>
    <property type="match status" value="1"/>
</dbReference>
<proteinExistence type="predicted"/>
<evidence type="ECO:0000313" key="12">
    <source>
        <dbReference type="EMBL" id="AJC48883.1"/>
    </source>
</evidence>
<evidence type="ECO:0000256" key="4">
    <source>
        <dbReference type="ARBA" id="ARBA00023141"/>
    </source>
</evidence>
<dbReference type="OrthoDB" id="9802281at2"/>
<keyword evidence="4 9" id="KW-0057">Aromatic amino acid biosynthesis</keyword>
<dbReference type="Gene3D" id="3.40.190.10">
    <property type="entry name" value="Periplasmic binding protein-like II"/>
    <property type="match status" value="2"/>
</dbReference>
<dbReference type="UniPathway" id="UPA00121">
    <property type="reaction ID" value="UER00345"/>
</dbReference>
<evidence type="ECO:0000256" key="3">
    <source>
        <dbReference type="ARBA" id="ARBA00022605"/>
    </source>
</evidence>
<reference evidence="12 13" key="1">
    <citation type="submission" date="2014-12" db="EMBL/GenBank/DDBJ databases">
        <title>Complete genome sequence of Francisella guanzhouensis strain 08HL01032 isolated from air-conditioning system in China.</title>
        <authorList>
            <person name="Svensson D."/>
            <person name="Ohrman C."/>
            <person name="Backman S."/>
            <person name="Karlsson E."/>
            <person name="Nilsson E."/>
            <person name="Bystrom M."/>
            <person name="Larkeryd A."/>
            <person name="Stenberg P."/>
            <person name="Scholtz H.C."/>
            <person name="Forsman M."/>
            <person name="Sjodin A."/>
        </authorList>
    </citation>
    <scope>NUCLEOTIDE SEQUENCE [LARGE SCALE GENOMIC DNA]</scope>
    <source>
        <strain evidence="12 13">08HL01032</strain>
    </source>
</reference>
<keyword evidence="13" id="KW-1185">Reference proteome</keyword>
<dbReference type="Proteomes" id="UP000031104">
    <property type="component" value="Chromosome"/>
</dbReference>
<feature type="domain" description="ACT" evidence="11">
    <location>
        <begin position="199"/>
        <end position="276"/>
    </location>
</feature>
<dbReference type="GO" id="GO:0009094">
    <property type="term" value="P:L-phenylalanine biosynthetic process"/>
    <property type="evidence" value="ECO:0007669"/>
    <property type="project" value="UniProtKB-UniPathway"/>
</dbReference>
<feature type="domain" description="Prephenate dehydratase" evidence="10">
    <location>
        <begin position="3"/>
        <end position="183"/>
    </location>
</feature>
<evidence type="ECO:0000256" key="2">
    <source>
        <dbReference type="ARBA" id="ARBA00013147"/>
    </source>
</evidence>
<comment type="catalytic activity">
    <reaction evidence="7 9">
        <text>prephenate + H(+) = 3-phenylpyruvate + CO2 + H2O</text>
        <dbReference type="Rhea" id="RHEA:21648"/>
        <dbReference type="ChEBI" id="CHEBI:15377"/>
        <dbReference type="ChEBI" id="CHEBI:15378"/>
        <dbReference type="ChEBI" id="CHEBI:16526"/>
        <dbReference type="ChEBI" id="CHEBI:18005"/>
        <dbReference type="ChEBI" id="CHEBI:29934"/>
        <dbReference type="EC" id="4.2.1.51"/>
    </reaction>
</comment>
<evidence type="ECO:0000256" key="6">
    <source>
        <dbReference type="ARBA" id="ARBA00023239"/>
    </source>
</evidence>
<dbReference type="EMBL" id="CP010427">
    <property type="protein sequence ID" value="AJC48883.1"/>
    <property type="molecule type" value="Genomic_DNA"/>
</dbReference>
<comment type="pathway">
    <text evidence="1 9">Amino-acid biosynthesis; L-phenylalanine biosynthesis; phenylpyruvate from prephenate: step 1/1.</text>
</comment>
<protein>
    <recommendedName>
        <fullName evidence="2 9">Prephenate dehydratase</fullName>
        <shortName evidence="9">PDT</shortName>
        <ecNumber evidence="2 9">4.2.1.51</ecNumber>
    </recommendedName>
</protein>
<keyword evidence="3 9" id="KW-0028">Amino-acid biosynthesis</keyword>
<dbReference type="PIRSF" id="PIRSF001500">
    <property type="entry name" value="Chor_mut_pdt_Ppr"/>
    <property type="match status" value="1"/>
</dbReference>
<dbReference type="CDD" id="cd04905">
    <property type="entry name" value="ACT_CM-PDT"/>
    <property type="match status" value="1"/>
</dbReference>
<dbReference type="Gene3D" id="3.30.70.260">
    <property type="match status" value="1"/>
</dbReference>
<evidence type="ECO:0000256" key="5">
    <source>
        <dbReference type="ARBA" id="ARBA00023222"/>
    </source>
</evidence>
<evidence type="ECO:0000259" key="11">
    <source>
        <dbReference type="PROSITE" id="PS51671"/>
    </source>
</evidence>
<dbReference type="PROSITE" id="PS00858">
    <property type="entry name" value="PREPHENATE_DEHYDR_2"/>
    <property type="match status" value="1"/>
</dbReference>
<dbReference type="PANTHER" id="PTHR21022">
    <property type="entry name" value="PREPHENATE DEHYDRATASE P PROTEIN"/>
    <property type="match status" value="1"/>
</dbReference>
<dbReference type="HOGENOM" id="CLU_035008_4_2_6"/>
<dbReference type="InterPro" id="IPR002912">
    <property type="entry name" value="ACT_dom"/>
</dbReference>
<dbReference type="NCBIfam" id="NF008865">
    <property type="entry name" value="PRK11898.1"/>
    <property type="match status" value="1"/>
</dbReference>
<sequence length="281" mass="31567">MLKISFQGEHGAYSEQAVSSFLKSQGIEEFEAIPCLSFFDAIEETISGRSKFVILPVENSLAGSVIPAYDELIKSNLKVKAEIVLKIQHCLMGLQGVDFSTIDAVISHPQALAQCSKSLKKLKLIPQAFADTAGAAKYIFEKQKDNYLAIASKLAAETYGLEVFQTGFEDEHFNYTRFLLMGYDNLELGEQVSTKFKTSIIFSVEDKTNALVNILNVFGKHSINLTKIESRPSRDRAWNYLFFIDFEGSEDDHHVQLALLEVLKKSTFLKVLGSYKTYQFN</sequence>
<name>A0A0A8E4D9_9GAMM</name>
<feature type="site" description="Essential for prephenate dehydratase activity" evidence="8">
    <location>
        <position position="176"/>
    </location>
</feature>
<dbReference type="KEGG" id="fgu:SD28_04180"/>
<dbReference type="EC" id="4.2.1.51" evidence="2 9"/>
<evidence type="ECO:0000256" key="9">
    <source>
        <dbReference type="RuleBase" id="RU361254"/>
    </source>
</evidence>